<dbReference type="Proteomes" id="UP000383932">
    <property type="component" value="Unassembled WGS sequence"/>
</dbReference>
<feature type="compositionally biased region" description="Low complexity" evidence="1">
    <location>
        <begin position="29"/>
        <end position="39"/>
    </location>
</feature>
<protein>
    <submittedName>
        <fullName evidence="2">Uncharacterized protein</fullName>
    </submittedName>
</protein>
<evidence type="ECO:0000313" key="3">
    <source>
        <dbReference type="Proteomes" id="UP000383932"/>
    </source>
</evidence>
<comment type="caution">
    <text evidence="2">The sequence shown here is derived from an EMBL/GenBank/DDBJ whole genome shotgun (WGS) entry which is preliminary data.</text>
</comment>
<sequence length="108" mass="10318">MTSALPEPVTGDAGELAARQDPSNGDGGPAPDDVAGGATAANPTGAAVAICIAALQGTSAIGTTGIGGAAARGDTPATGAPISKPRLERTGVVAVWTGRFIAAYPFST</sequence>
<evidence type="ECO:0000256" key="1">
    <source>
        <dbReference type="SAM" id="MobiDB-lite"/>
    </source>
</evidence>
<dbReference type="AlphaFoldDB" id="A0A5N5QDE3"/>
<evidence type="ECO:0000313" key="2">
    <source>
        <dbReference type="EMBL" id="KAB5589347.1"/>
    </source>
</evidence>
<organism evidence="2 3">
    <name type="scientific">Ceratobasidium theobromae</name>
    <dbReference type="NCBI Taxonomy" id="1582974"/>
    <lineage>
        <taxon>Eukaryota</taxon>
        <taxon>Fungi</taxon>
        <taxon>Dikarya</taxon>
        <taxon>Basidiomycota</taxon>
        <taxon>Agaricomycotina</taxon>
        <taxon>Agaricomycetes</taxon>
        <taxon>Cantharellales</taxon>
        <taxon>Ceratobasidiaceae</taxon>
        <taxon>Ceratobasidium</taxon>
    </lineage>
</organism>
<dbReference type="EMBL" id="SSOP01000283">
    <property type="protein sequence ID" value="KAB5589347.1"/>
    <property type="molecule type" value="Genomic_DNA"/>
</dbReference>
<proteinExistence type="predicted"/>
<accession>A0A5N5QDE3</accession>
<gene>
    <name evidence="2" type="ORF">CTheo_7211</name>
</gene>
<reference evidence="2 3" key="1">
    <citation type="journal article" date="2019" name="Fungal Biol. Biotechnol.">
        <title>Draft genome sequence of fastidious pathogen Ceratobasidium theobromae, which causes vascular-streak dieback in Theobroma cacao.</title>
        <authorList>
            <person name="Ali S.S."/>
            <person name="Asman A."/>
            <person name="Shao J."/>
            <person name="Firmansyah A.P."/>
            <person name="Susilo A.W."/>
            <person name="Rosmana A."/>
            <person name="McMahon P."/>
            <person name="Junaid M."/>
            <person name="Guest D."/>
            <person name="Kheng T.Y."/>
            <person name="Meinhardt L.W."/>
            <person name="Bailey B.A."/>
        </authorList>
    </citation>
    <scope>NUCLEOTIDE SEQUENCE [LARGE SCALE GENOMIC DNA]</scope>
    <source>
        <strain evidence="2 3">CT2</strain>
    </source>
</reference>
<keyword evidence="3" id="KW-1185">Reference proteome</keyword>
<feature type="region of interest" description="Disordered" evidence="1">
    <location>
        <begin position="1"/>
        <end position="39"/>
    </location>
</feature>
<name>A0A5N5QDE3_9AGAM</name>